<feature type="transmembrane region" description="Helical" evidence="6">
    <location>
        <begin position="525"/>
        <end position="546"/>
    </location>
</feature>
<dbReference type="Gene3D" id="1.20.1070.10">
    <property type="entry name" value="Rhodopsin 7-helix transmembrane proteins"/>
    <property type="match status" value="1"/>
</dbReference>
<dbReference type="PANTHER" id="PTHR47767:SF1">
    <property type="entry name" value="ADHESION G PROTEIN-COUPLED RECEPTOR G7"/>
    <property type="match status" value="1"/>
</dbReference>
<keyword evidence="10" id="KW-1185">Reference proteome</keyword>
<dbReference type="InterPro" id="IPR053066">
    <property type="entry name" value="ADGR_G7"/>
</dbReference>
<dbReference type="SUPFAM" id="SSF57184">
    <property type="entry name" value="Growth factor receptor domain"/>
    <property type="match status" value="1"/>
</dbReference>
<accession>A0A9Q1CE69</accession>
<name>A0A9Q1CE69_HOLLE</name>
<comment type="caution">
    <text evidence="9">The sequence shown here is derived from an EMBL/GenBank/DDBJ whole genome shotgun (WGS) entry which is preliminary data.</text>
</comment>
<dbReference type="Pfam" id="PF01825">
    <property type="entry name" value="GPS"/>
    <property type="match status" value="1"/>
</dbReference>
<dbReference type="GO" id="GO:0007166">
    <property type="term" value="P:cell surface receptor signaling pathway"/>
    <property type="evidence" value="ECO:0007669"/>
    <property type="project" value="InterPro"/>
</dbReference>
<evidence type="ECO:0000256" key="5">
    <source>
        <dbReference type="ARBA" id="ARBA00023157"/>
    </source>
</evidence>
<dbReference type="Proteomes" id="UP001152320">
    <property type="component" value="Chromosome 4"/>
</dbReference>
<gene>
    <name evidence="9" type="ORF">HOLleu_09953</name>
</gene>
<keyword evidence="3 6" id="KW-1133">Transmembrane helix</keyword>
<dbReference type="GO" id="GO:0004930">
    <property type="term" value="F:G protein-coupled receptor activity"/>
    <property type="evidence" value="ECO:0007669"/>
    <property type="project" value="InterPro"/>
</dbReference>
<dbReference type="Pfam" id="PF00002">
    <property type="entry name" value="7tm_2"/>
    <property type="match status" value="1"/>
</dbReference>
<keyword evidence="5" id="KW-1015">Disulfide bond</keyword>
<evidence type="ECO:0000256" key="1">
    <source>
        <dbReference type="ARBA" id="ARBA00004141"/>
    </source>
</evidence>
<dbReference type="EMBL" id="JAIZAY010000004">
    <property type="protein sequence ID" value="KAJ8043029.1"/>
    <property type="molecule type" value="Genomic_DNA"/>
</dbReference>
<dbReference type="PROSITE" id="PS50261">
    <property type="entry name" value="G_PROTEIN_RECEP_F2_4"/>
    <property type="match status" value="1"/>
</dbReference>
<dbReference type="InterPro" id="IPR057244">
    <property type="entry name" value="GAIN_B"/>
</dbReference>
<dbReference type="Gene3D" id="2.10.25.10">
    <property type="entry name" value="Laminin"/>
    <property type="match status" value="1"/>
</dbReference>
<reference evidence="9" key="1">
    <citation type="submission" date="2021-10" db="EMBL/GenBank/DDBJ databases">
        <title>Tropical sea cucumber genome reveals ecological adaptation and Cuvierian tubules defense mechanism.</title>
        <authorList>
            <person name="Chen T."/>
        </authorList>
    </citation>
    <scope>NUCLEOTIDE SEQUENCE</scope>
    <source>
        <strain evidence="9">Nanhai2018</strain>
        <tissue evidence="9">Muscle</tissue>
    </source>
</reference>
<dbReference type="PROSITE" id="PS50221">
    <property type="entry name" value="GAIN_B"/>
    <property type="match status" value="1"/>
</dbReference>
<dbReference type="PANTHER" id="PTHR47767">
    <property type="entry name" value="ADHESION G PROTEIN-COUPLED RECEPTOR G7"/>
    <property type="match status" value="1"/>
</dbReference>
<protein>
    <submittedName>
        <fullName evidence="9">Adhesion G protein-coupled receptor L3</fullName>
    </submittedName>
</protein>
<keyword evidence="4 6" id="KW-0472">Membrane</keyword>
<keyword evidence="9" id="KW-0675">Receptor</keyword>
<keyword evidence="2 6" id="KW-0812">Transmembrane</keyword>
<dbReference type="SMART" id="SM00303">
    <property type="entry name" value="GPS"/>
    <property type="match status" value="1"/>
</dbReference>
<evidence type="ECO:0000313" key="9">
    <source>
        <dbReference type="EMBL" id="KAJ8043029.1"/>
    </source>
</evidence>
<feature type="domain" description="G-protein coupled receptors family 2 profile 2" evidence="8">
    <location>
        <begin position="488"/>
        <end position="581"/>
    </location>
</feature>
<evidence type="ECO:0000256" key="2">
    <source>
        <dbReference type="ARBA" id="ARBA00022692"/>
    </source>
</evidence>
<dbReference type="Gene3D" id="2.60.220.50">
    <property type="match status" value="1"/>
</dbReference>
<evidence type="ECO:0000256" key="4">
    <source>
        <dbReference type="ARBA" id="ARBA00023136"/>
    </source>
</evidence>
<dbReference type="InterPro" id="IPR017981">
    <property type="entry name" value="GPCR_2-like_7TM"/>
</dbReference>
<evidence type="ECO:0000259" key="8">
    <source>
        <dbReference type="PROSITE" id="PS50261"/>
    </source>
</evidence>
<evidence type="ECO:0000313" key="10">
    <source>
        <dbReference type="Proteomes" id="UP001152320"/>
    </source>
</evidence>
<feature type="transmembrane region" description="Helical" evidence="6">
    <location>
        <begin position="558"/>
        <end position="578"/>
    </location>
</feature>
<dbReference type="InterPro" id="IPR000203">
    <property type="entry name" value="GPS"/>
</dbReference>
<comment type="subcellular location">
    <subcellularLocation>
        <location evidence="1">Membrane</location>
        <topology evidence="1">Multi-pass membrane protein</topology>
    </subcellularLocation>
</comment>
<dbReference type="SUPFAM" id="SSF81321">
    <property type="entry name" value="Family A G protein-coupled receptor-like"/>
    <property type="match status" value="1"/>
</dbReference>
<proteinExistence type="predicted"/>
<evidence type="ECO:0000256" key="3">
    <source>
        <dbReference type="ARBA" id="ARBA00022989"/>
    </source>
</evidence>
<dbReference type="InterPro" id="IPR009030">
    <property type="entry name" value="Growth_fac_rcpt_cys_sf"/>
</dbReference>
<dbReference type="CDD" id="cd19941">
    <property type="entry name" value="TIL"/>
    <property type="match status" value="2"/>
</dbReference>
<dbReference type="InterPro" id="IPR000832">
    <property type="entry name" value="GPCR_2_secretin-like"/>
</dbReference>
<feature type="transmembrane region" description="Helical" evidence="6">
    <location>
        <begin position="486"/>
        <end position="513"/>
    </location>
</feature>
<organism evidence="9 10">
    <name type="scientific">Holothuria leucospilota</name>
    <name type="common">Black long sea cucumber</name>
    <name type="synonym">Mertensiothuria leucospilota</name>
    <dbReference type="NCBI Taxonomy" id="206669"/>
    <lineage>
        <taxon>Eukaryota</taxon>
        <taxon>Metazoa</taxon>
        <taxon>Echinodermata</taxon>
        <taxon>Eleutherozoa</taxon>
        <taxon>Echinozoa</taxon>
        <taxon>Holothuroidea</taxon>
        <taxon>Aspidochirotacea</taxon>
        <taxon>Aspidochirotida</taxon>
        <taxon>Holothuriidae</taxon>
        <taxon>Holothuria</taxon>
    </lineage>
</organism>
<feature type="domain" description="GAIN-B" evidence="7">
    <location>
        <begin position="292"/>
        <end position="480"/>
    </location>
</feature>
<evidence type="ECO:0000259" key="7">
    <source>
        <dbReference type="PROSITE" id="PS50221"/>
    </source>
</evidence>
<dbReference type="InterPro" id="IPR046338">
    <property type="entry name" value="GAIN_dom_sf"/>
</dbReference>
<sequence length="581" mass="64768">MLLRDFSNNDEIFVFTAATCQNSPRSCNSTTQKCQDHGTGIKCICADGYVRNSNNECVAATCQNSPRSCNSTTEKCQDHGTVIKCICADGYVRNSNNECVEMKLNDSTTDTPRHVTRCPADVISIGGIALSFPSAEIGEKVDSDQTCSQQLSENQTHPLATRVCNQVWQEPELQNCFDVDTPEEQLDVILELNLTEVTVDQIANSLSLLTYQNDNISTHVLDVTVESLARIVEVGSPSLEVTDAVVGIVNSIMQINETVLDESDEVASVIPLMERQITNIQRNKQNYSQILQNLNISAIKLQKSAFEGDFNFVDHATNVNGLRDKESVQQTSITLPYSVIEVVNELYPKETTVPVTFVTYRDSILFRENDNDRSDKRNATNEYIASYVISSTVELPNITISGLPQNSSVIVSFSNMMLYEKGNDAKTEVFCVYWEYTSENGEGKWSQTGCRTLSSGLKDVTCSCDHLTSFAVLVRTYDEEETGFHLVLQLITIIGCIISIVGLFLSLLCMIIIRKVRSKQQTHVHLNLCFALLGLYLSFLFGVGQADQPEMCRAMTSVIYFFCLSSMAWMSVEAFYIYKLI</sequence>
<evidence type="ECO:0000256" key="6">
    <source>
        <dbReference type="SAM" id="Phobius"/>
    </source>
</evidence>
<dbReference type="AlphaFoldDB" id="A0A9Q1CE69"/>
<dbReference type="OrthoDB" id="671595at2759"/>
<dbReference type="GO" id="GO:0016020">
    <property type="term" value="C:membrane"/>
    <property type="evidence" value="ECO:0007669"/>
    <property type="project" value="UniProtKB-SubCell"/>
</dbReference>